<comment type="caution">
    <text evidence="2">The sequence shown here is derived from an EMBL/GenBank/DDBJ whole genome shotgun (WGS) entry which is preliminary data.</text>
</comment>
<proteinExistence type="predicted"/>
<feature type="compositionally biased region" description="Gly residues" evidence="1">
    <location>
        <begin position="277"/>
        <end position="292"/>
    </location>
</feature>
<accession>A0A1R3L3M4</accession>
<feature type="region of interest" description="Disordered" evidence="1">
    <location>
        <begin position="277"/>
        <end position="298"/>
    </location>
</feature>
<name>A0A1R3L3M4_9ROSI</name>
<organism evidence="2 3">
    <name type="scientific">Corchorus olitorius</name>
    <dbReference type="NCBI Taxonomy" id="93759"/>
    <lineage>
        <taxon>Eukaryota</taxon>
        <taxon>Viridiplantae</taxon>
        <taxon>Streptophyta</taxon>
        <taxon>Embryophyta</taxon>
        <taxon>Tracheophyta</taxon>
        <taxon>Spermatophyta</taxon>
        <taxon>Magnoliopsida</taxon>
        <taxon>eudicotyledons</taxon>
        <taxon>Gunneridae</taxon>
        <taxon>Pentapetalae</taxon>
        <taxon>rosids</taxon>
        <taxon>malvids</taxon>
        <taxon>Malvales</taxon>
        <taxon>Malvaceae</taxon>
        <taxon>Grewioideae</taxon>
        <taxon>Apeibeae</taxon>
        <taxon>Corchorus</taxon>
    </lineage>
</organism>
<protein>
    <submittedName>
        <fullName evidence="2">Uncharacterized protein</fullName>
    </submittedName>
</protein>
<gene>
    <name evidence="2" type="ORF">COLO4_00725</name>
</gene>
<evidence type="ECO:0000313" key="2">
    <source>
        <dbReference type="EMBL" id="OMP13889.1"/>
    </source>
</evidence>
<dbReference type="AlphaFoldDB" id="A0A1R3L3M4"/>
<dbReference type="Proteomes" id="UP000187203">
    <property type="component" value="Unassembled WGS sequence"/>
</dbReference>
<keyword evidence="3" id="KW-1185">Reference proteome</keyword>
<evidence type="ECO:0000313" key="3">
    <source>
        <dbReference type="Proteomes" id="UP000187203"/>
    </source>
</evidence>
<evidence type="ECO:0000256" key="1">
    <source>
        <dbReference type="SAM" id="MobiDB-lite"/>
    </source>
</evidence>
<reference evidence="3" key="1">
    <citation type="submission" date="2013-09" db="EMBL/GenBank/DDBJ databases">
        <title>Corchorus olitorius genome sequencing.</title>
        <authorList>
            <person name="Alam M."/>
            <person name="Haque M.S."/>
            <person name="Islam M.S."/>
            <person name="Emdad E.M."/>
            <person name="Islam M.M."/>
            <person name="Ahmed B."/>
            <person name="Halim A."/>
            <person name="Hossen Q.M.M."/>
            <person name="Hossain M.Z."/>
            <person name="Ahmed R."/>
            <person name="Khan M.M."/>
            <person name="Islam R."/>
            <person name="Rashid M.M."/>
            <person name="Khan S.A."/>
            <person name="Rahman M.S."/>
            <person name="Alam M."/>
            <person name="Yahiya A.S."/>
            <person name="Khan M.S."/>
            <person name="Azam M.S."/>
            <person name="Haque T."/>
            <person name="Lashkar M.Z.H."/>
            <person name="Akhand A.I."/>
            <person name="Morshed G."/>
            <person name="Roy S."/>
            <person name="Uddin K.S."/>
            <person name="Rabeya T."/>
            <person name="Hossain A.S."/>
            <person name="Chowdhury A."/>
            <person name="Snigdha A.R."/>
            <person name="Mortoza M.S."/>
            <person name="Matin S.A."/>
            <person name="Hoque S.M.E."/>
            <person name="Islam M.K."/>
            <person name="Roy D.K."/>
            <person name="Haider R."/>
            <person name="Moosa M.M."/>
            <person name="Elias S.M."/>
            <person name="Hasan A.M."/>
            <person name="Jahan S."/>
            <person name="Shafiuddin M."/>
            <person name="Mahmood N."/>
            <person name="Shommy N.S."/>
        </authorList>
    </citation>
    <scope>NUCLEOTIDE SEQUENCE [LARGE SCALE GENOMIC DNA]</scope>
    <source>
        <strain evidence="3">cv. O-4</strain>
    </source>
</reference>
<dbReference type="EMBL" id="AWUE01002944">
    <property type="protein sequence ID" value="OMP13889.1"/>
    <property type="molecule type" value="Genomic_DNA"/>
</dbReference>
<sequence>MRRGFAFMLRGSPLVEARRVAFYHVGIAVDFEPAVAAVALVLLALDFVQLAALDAQNVLAVRTPNYQASVQMVTPGSGGDSWSNAGSTPSLRQTAAAAGLAPSALLAVTPRRIARAWSAILSALTTASVSEHESQPSTNWQVTSLVRRRPCGTLEKVTFCVNQVRASLPHARHSVMFISAPPAIIRAAEALVGAAIVVQVAVGAAVGRIGAAVVVEVSIGTAEAGIGASVVVQITIGAAEGGIGAPVVVQVAVRAAARCVGAAVAVDVAVAAGQRRQGGGQECDGQRGGGQGFHSSSPSVACGSGWCVCRLRMNSHRASPAAKSRPSSVSAALEDWRLISVAPVAWRSAGWARPWPGRATRLGTGWRRILCPGAPAGDRALRAIEVRAQQLVGQGDEGNDLPVRPALFAQVVVRHADLAVVLAEVLGEGLRGRFEGFGLVEGHHAAAPFTIAVAWLPKRPGMRRAMNFSTRWRKRGSVMCATGSAASMV</sequence>